<dbReference type="InterPro" id="IPR019694">
    <property type="entry name" value="Phage_HP1_Orf23"/>
</dbReference>
<organism evidence="1">
    <name type="scientific">Myoviridae sp. ctFCq8</name>
    <dbReference type="NCBI Taxonomy" id="2827605"/>
    <lineage>
        <taxon>Viruses</taxon>
        <taxon>Duplodnaviria</taxon>
        <taxon>Heunggongvirae</taxon>
        <taxon>Uroviricota</taxon>
        <taxon>Caudoviricetes</taxon>
    </lineage>
</organism>
<evidence type="ECO:0000313" key="1">
    <source>
        <dbReference type="EMBL" id="DAD69688.1"/>
    </source>
</evidence>
<proteinExistence type="predicted"/>
<reference evidence="1" key="1">
    <citation type="journal article" date="2021" name="Proc. Natl. Acad. Sci. U.S.A.">
        <title>A Catalog of Tens of Thousands of Viruses from Human Metagenomes Reveals Hidden Associations with Chronic Diseases.</title>
        <authorList>
            <person name="Tisza M.J."/>
            <person name="Buck C.B."/>
        </authorList>
    </citation>
    <scope>NUCLEOTIDE SEQUENCE</scope>
    <source>
        <strain evidence="1">CtFCq8</strain>
    </source>
</reference>
<dbReference type="EMBL" id="BK015854">
    <property type="protein sequence ID" value="DAD69688.1"/>
    <property type="molecule type" value="Genomic_DNA"/>
</dbReference>
<accession>A0A8S5LII4</accession>
<dbReference type="Pfam" id="PF10758">
    <property type="entry name" value="DUF2586"/>
    <property type="match status" value="1"/>
</dbReference>
<name>A0A8S5LII4_9CAUD</name>
<sequence>MNSVKILRQNGGIPASLPGEDHITGMLFYLATLPTAKSGVTDGFSATERIRPVSTIERAEELGITTDNASWEIRLLHYQLSEVFRTNPGIILYLAIYPKPAGGSYTFAELKTLQRYASGRLRQVGIWLGDKVADASLVTTLQGVADTLDSEEMPLSVLLAPKVTAPVASLPTNLAGGGKSRVSILIAQDGEGVGKTLYTDTANNAAKASVSALGTFLGILSRAAVHHSIGWVQQYPLGLALPAFGDGTLLRALDKAVVDTLDKARYIFAVTYPAIGDCYASDSHTLDEPTSDYNAIERVRTMDKAVRGVRKYLTPELGGNIYIDKETGKMQDYTVKHLEGVASRALEEMERAGELSGYRAYINPEQSVLATSTVEVVIREIPTGVLRSLQVKIGFTQKL</sequence>
<protein>
    <submittedName>
        <fullName evidence="1">Tail sheath protein</fullName>
    </submittedName>
</protein>